<dbReference type="Proteomes" id="UP000034956">
    <property type="component" value="Unassembled WGS sequence"/>
</dbReference>
<protein>
    <submittedName>
        <fullName evidence="1">Uncharacterized protein</fullName>
    </submittedName>
</protein>
<dbReference type="InterPro" id="IPR011050">
    <property type="entry name" value="Pectin_lyase_fold/virulence"/>
</dbReference>
<feature type="non-terminal residue" evidence="1">
    <location>
        <position position="1"/>
    </location>
</feature>
<organism evidence="1 2">
    <name type="scientific">Candidatus Jorgensenbacteria bacterium GW2011_GWA1_48_11</name>
    <dbReference type="NCBI Taxonomy" id="1618660"/>
    <lineage>
        <taxon>Bacteria</taxon>
        <taxon>Candidatus Joergenseniibacteriota</taxon>
    </lineage>
</organism>
<sequence>ANLVITSSANSKVLTTGAGTWTVSGNYNLSNITSFTASNGNTLTMSGSGTLTSNAEALKNVNLTGTVILAAAAHTINGNLNMAGGSITATGSAVIMSSTSASIVGGGNTLVGLTIDPSSAGTITLNTSDLTVSGTLSVAVNDTLYIDSGRTLTHSGVTLTLPDTATISGSGTLIYKSSTAFPATGNASSTIKFDSTINNQILSARTYGGLVTIDNSGVTAGRTATFGTGASQTLTFSGGLTFLASGASVTSTAAANNPAVNITGDLDASAAGTKTILAGTGTWTVTGNVNLTNTTFTAPVKNTLVMSGSGTLTSNKLSRTSLFREQSPWPPLPTS</sequence>
<gene>
    <name evidence="1" type="ORF">UY23_C0002G0001</name>
</gene>
<evidence type="ECO:0000313" key="1">
    <source>
        <dbReference type="EMBL" id="KKU91262.1"/>
    </source>
</evidence>
<evidence type="ECO:0000313" key="2">
    <source>
        <dbReference type="Proteomes" id="UP000034956"/>
    </source>
</evidence>
<reference evidence="1 2" key="1">
    <citation type="journal article" date="2015" name="Nature">
        <title>rRNA introns, odd ribosomes, and small enigmatic genomes across a large radiation of phyla.</title>
        <authorList>
            <person name="Brown C.T."/>
            <person name="Hug L.A."/>
            <person name="Thomas B.C."/>
            <person name="Sharon I."/>
            <person name="Castelle C.J."/>
            <person name="Singh A."/>
            <person name="Wilkins M.J."/>
            <person name="Williams K.H."/>
            <person name="Banfield J.F."/>
        </authorList>
    </citation>
    <scope>NUCLEOTIDE SEQUENCE [LARGE SCALE GENOMIC DNA]</scope>
</reference>
<comment type="caution">
    <text evidence="1">The sequence shown here is derived from an EMBL/GenBank/DDBJ whole genome shotgun (WGS) entry which is preliminary data.</text>
</comment>
<dbReference type="AlphaFoldDB" id="A0A0G1UAY0"/>
<dbReference type="EMBL" id="LCPF01000002">
    <property type="protein sequence ID" value="KKU91262.1"/>
    <property type="molecule type" value="Genomic_DNA"/>
</dbReference>
<dbReference type="SUPFAM" id="SSF51126">
    <property type="entry name" value="Pectin lyase-like"/>
    <property type="match status" value="1"/>
</dbReference>
<name>A0A0G1UAY0_9BACT</name>
<proteinExistence type="predicted"/>
<accession>A0A0G1UAY0</accession>